<protein>
    <submittedName>
        <fullName evidence="2">Uncharacterized protein</fullName>
    </submittedName>
</protein>
<feature type="transmembrane region" description="Helical" evidence="1">
    <location>
        <begin position="26"/>
        <end position="44"/>
    </location>
</feature>
<accession>A0AAQ3WEM2</accession>
<feature type="transmembrane region" description="Helical" evidence="1">
    <location>
        <begin position="130"/>
        <end position="151"/>
    </location>
</feature>
<dbReference type="Proteomes" id="UP000194948">
    <property type="component" value="Chromosome"/>
</dbReference>
<dbReference type="AlphaFoldDB" id="A0AAQ3WEM2"/>
<feature type="transmembrane region" description="Helical" evidence="1">
    <location>
        <begin position="206"/>
        <end position="226"/>
    </location>
</feature>
<evidence type="ECO:0000313" key="2">
    <source>
        <dbReference type="EMBL" id="WYK01221.1"/>
    </source>
</evidence>
<feature type="transmembrane region" description="Helical" evidence="1">
    <location>
        <begin position="89"/>
        <end position="110"/>
    </location>
</feature>
<organism evidence="2 3">
    <name type="scientific">Candidatus Enterococcus palustris</name>
    <dbReference type="NCBI Taxonomy" id="1834189"/>
    <lineage>
        <taxon>Bacteria</taxon>
        <taxon>Bacillati</taxon>
        <taxon>Bacillota</taxon>
        <taxon>Bacilli</taxon>
        <taxon>Lactobacillales</taxon>
        <taxon>Enterococcaceae</taxon>
        <taxon>Enterococcus</taxon>
    </lineage>
</organism>
<keyword evidence="1" id="KW-0472">Membrane</keyword>
<feature type="transmembrane region" description="Helical" evidence="1">
    <location>
        <begin position="184"/>
        <end position="200"/>
    </location>
</feature>
<keyword evidence="1" id="KW-1133">Transmembrane helix</keyword>
<reference evidence="2" key="1">
    <citation type="submission" date="2017-05" db="EMBL/GenBank/DDBJ databases">
        <authorList>
            <consortium name="The Broad Institute Genomics Platform"/>
            <consortium name="The Broad Institute Genomic Center for Infectious Diseases"/>
            <person name="Earl A."/>
            <person name="Manson A."/>
            <person name="Schwartman J."/>
            <person name="Gilmore M."/>
            <person name="Abouelleil A."/>
            <person name="Cao P."/>
            <person name="Chapman S."/>
            <person name="Cusick C."/>
            <person name="Shea T."/>
            <person name="Young S."/>
            <person name="Neafsey D."/>
            <person name="Nusbaum C."/>
            <person name="Birren B."/>
        </authorList>
    </citation>
    <scope>NUCLEOTIDE SEQUENCE</scope>
    <source>
        <strain evidence="2">7F3_DIV0205</strain>
    </source>
</reference>
<keyword evidence="1" id="KW-0812">Transmembrane</keyword>
<evidence type="ECO:0000256" key="1">
    <source>
        <dbReference type="SAM" id="Phobius"/>
    </source>
</evidence>
<gene>
    <name evidence="2" type="ORF">A5821_002358</name>
</gene>
<reference evidence="2" key="2">
    <citation type="submission" date="2024-03" db="EMBL/GenBank/DDBJ databases">
        <title>The Genome Sequence of Enterococcus sp. DIV0205d.</title>
        <authorList>
            <consortium name="The Broad Institute Genomics Platform"/>
            <consortium name="The Broad Institute Microbial Omics Core"/>
            <consortium name="The Broad Institute Genomic Center for Infectious Diseases"/>
            <person name="Earl A."/>
            <person name="Manson A."/>
            <person name="Gilmore M."/>
            <person name="Schwartman J."/>
            <person name="Shea T."/>
            <person name="Abouelleil A."/>
            <person name="Cao P."/>
            <person name="Chapman S."/>
            <person name="Cusick C."/>
            <person name="Young S."/>
            <person name="Neafsey D."/>
            <person name="Nusbaum C."/>
            <person name="Birren B."/>
        </authorList>
    </citation>
    <scope>NUCLEOTIDE SEQUENCE</scope>
    <source>
        <strain evidence="2">7F3_DIV0205</strain>
    </source>
</reference>
<name>A0AAQ3WEM2_9ENTE</name>
<sequence length="254" mass="29351">MKKTADDFYFFIAPIKYRLEFAGIKASRMISLIAVACFPIMYFYIDSFEYDEIYFPNTMLFQKIVLFFLIINVLILFSLLLIKTKLYDPIIYFLVSWGFLEISYVLLIFEYRNFLSNSISEEYQALAFDILLFLPFVFILISIVWYVWMILTGKTHKKYPKVIEMEKKVKGDSDVDSAITKSQGILLIGTSAGIGIGGLMEGSFVLFILLTALAYFIAFVVGKVLIMSFVKFKFPKQYSEKALEATLKREGWGN</sequence>
<feature type="transmembrane region" description="Helical" evidence="1">
    <location>
        <begin position="64"/>
        <end position="82"/>
    </location>
</feature>
<dbReference type="EMBL" id="CP147244">
    <property type="protein sequence ID" value="WYK01221.1"/>
    <property type="molecule type" value="Genomic_DNA"/>
</dbReference>
<evidence type="ECO:0000313" key="3">
    <source>
        <dbReference type="Proteomes" id="UP000194948"/>
    </source>
</evidence>
<dbReference type="RefSeq" id="WP_086314743.1">
    <property type="nucleotide sequence ID" value="NZ_CP147244.1"/>
</dbReference>
<keyword evidence="3" id="KW-1185">Reference proteome</keyword>
<proteinExistence type="predicted"/>